<evidence type="ECO:0000313" key="6">
    <source>
        <dbReference type="EMBL" id="KAL0580057.1"/>
    </source>
</evidence>
<keyword evidence="3" id="KW-0732">Signal</keyword>
<dbReference type="InterPro" id="IPR029058">
    <property type="entry name" value="AB_hydrolase_fold"/>
</dbReference>
<dbReference type="PANTHER" id="PTHR11010">
    <property type="entry name" value="PROTEASE S28 PRO-X CARBOXYPEPTIDASE-RELATED"/>
    <property type="match status" value="1"/>
</dbReference>
<dbReference type="InterPro" id="IPR008758">
    <property type="entry name" value="Peptidase_S28"/>
</dbReference>
<evidence type="ECO:0000256" key="1">
    <source>
        <dbReference type="ARBA" id="ARBA00011079"/>
    </source>
</evidence>
<evidence type="ECO:0000256" key="4">
    <source>
        <dbReference type="ARBA" id="ARBA00022801"/>
    </source>
</evidence>
<comment type="caution">
    <text evidence="6">The sequence shown here is derived from an EMBL/GenBank/DDBJ whole genome shotgun (WGS) entry which is preliminary data.</text>
</comment>
<keyword evidence="5" id="KW-0325">Glycoprotein</keyword>
<dbReference type="EMBL" id="JBAHYK010000040">
    <property type="protein sequence ID" value="KAL0580057.1"/>
    <property type="molecule type" value="Genomic_DNA"/>
</dbReference>
<dbReference type="Pfam" id="PF05577">
    <property type="entry name" value="Peptidase_S28"/>
    <property type="match status" value="1"/>
</dbReference>
<keyword evidence="7" id="KW-1185">Reference proteome</keyword>
<dbReference type="Gene3D" id="3.40.50.1820">
    <property type="entry name" value="alpha/beta hydrolase"/>
    <property type="match status" value="1"/>
</dbReference>
<evidence type="ECO:0000256" key="3">
    <source>
        <dbReference type="ARBA" id="ARBA00022729"/>
    </source>
</evidence>
<gene>
    <name evidence="6" type="ORF">V5O48_001916</name>
</gene>
<keyword evidence="2" id="KW-0645">Protease</keyword>
<proteinExistence type="inferred from homology"/>
<accession>A0ABR3FX02</accession>
<sequence length="322" mass="35038">MVNKPGLMWAGYASSGPVQVMENFWVYFEPIRKNMPQNCSADVSAVIAHLDTVFSGTNTSAKASIKATFGMSGAADVDFLGALRNNLWAWQDLQPTSGPGASFYKFCDALEVKNGASASSSGWGLDHALTAWGSYWRTGYTASICGNLTANQCFGSASSSSPPDTSIDQPYRSWNWILCNEFGFSQSGPPENQQVAAIVSRLVKPQYDINQCVTMYPDVFTPATAPNFTLNTQRTNQKYAGWNVKADRLYFSNAKRDTWKEGSVSAEAVKVPSTSSMPVFLSEGFHASDLLVRIAAANPSVAAAQQEGLSAIKGWIQQWNRR</sequence>
<reference evidence="6 7" key="1">
    <citation type="submission" date="2024-02" db="EMBL/GenBank/DDBJ databases">
        <title>A draft genome for the cacao thread blight pathogen Marasmius crinis-equi.</title>
        <authorList>
            <person name="Cohen S.P."/>
            <person name="Baruah I.K."/>
            <person name="Amoako-Attah I."/>
            <person name="Bukari Y."/>
            <person name="Meinhardt L.W."/>
            <person name="Bailey B.A."/>
        </authorList>
    </citation>
    <scope>NUCLEOTIDE SEQUENCE [LARGE SCALE GENOMIC DNA]</scope>
    <source>
        <strain evidence="6 7">GH-76</strain>
    </source>
</reference>
<evidence type="ECO:0000256" key="2">
    <source>
        <dbReference type="ARBA" id="ARBA00022670"/>
    </source>
</evidence>
<comment type="similarity">
    <text evidence="1">Belongs to the peptidase S28 family.</text>
</comment>
<evidence type="ECO:0000313" key="7">
    <source>
        <dbReference type="Proteomes" id="UP001465976"/>
    </source>
</evidence>
<dbReference type="PANTHER" id="PTHR11010:SF23">
    <property type="entry name" value="SERINE PEPTIDASE"/>
    <property type="match status" value="1"/>
</dbReference>
<protein>
    <submittedName>
        <fullName evidence="6">Uncharacterized protein</fullName>
    </submittedName>
</protein>
<keyword evidence="4" id="KW-0378">Hydrolase</keyword>
<name>A0ABR3FX02_9AGAR</name>
<organism evidence="6 7">
    <name type="scientific">Marasmius crinis-equi</name>
    <dbReference type="NCBI Taxonomy" id="585013"/>
    <lineage>
        <taxon>Eukaryota</taxon>
        <taxon>Fungi</taxon>
        <taxon>Dikarya</taxon>
        <taxon>Basidiomycota</taxon>
        <taxon>Agaricomycotina</taxon>
        <taxon>Agaricomycetes</taxon>
        <taxon>Agaricomycetidae</taxon>
        <taxon>Agaricales</taxon>
        <taxon>Marasmiineae</taxon>
        <taxon>Marasmiaceae</taxon>
        <taxon>Marasmius</taxon>
    </lineage>
</organism>
<dbReference type="Proteomes" id="UP001465976">
    <property type="component" value="Unassembled WGS sequence"/>
</dbReference>
<evidence type="ECO:0000256" key="5">
    <source>
        <dbReference type="ARBA" id="ARBA00023180"/>
    </source>
</evidence>